<reference evidence="2" key="1">
    <citation type="journal article" date="2019" name="Int. J. Syst. Evol. Microbiol.">
        <title>The Global Catalogue of Microorganisms (GCM) 10K type strain sequencing project: providing services to taxonomists for standard genome sequencing and annotation.</title>
        <authorList>
            <consortium name="The Broad Institute Genomics Platform"/>
            <consortium name="The Broad Institute Genome Sequencing Center for Infectious Disease"/>
            <person name="Wu L."/>
            <person name="Ma J."/>
        </authorList>
    </citation>
    <scope>NUCLEOTIDE SEQUENCE [LARGE SCALE GENOMIC DNA]</scope>
    <source>
        <strain evidence="2">CGMCC 1.12404</strain>
    </source>
</reference>
<protein>
    <recommendedName>
        <fullName evidence="3">Cell wall binding repeat 2</fullName>
    </recommendedName>
</protein>
<dbReference type="Proteomes" id="UP000617979">
    <property type="component" value="Unassembled WGS sequence"/>
</dbReference>
<proteinExistence type="predicted"/>
<dbReference type="Pfam" id="PF04122">
    <property type="entry name" value="CW_binding_2"/>
    <property type="match status" value="1"/>
</dbReference>
<dbReference type="EMBL" id="BMEX01000050">
    <property type="protein sequence ID" value="GGA59493.1"/>
    <property type="molecule type" value="Genomic_DNA"/>
</dbReference>
<keyword evidence="2" id="KW-1185">Reference proteome</keyword>
<dbReference type="InterPro" id="IPR051922">
    <property type="entry name" value="Bact_Sporulation_Assoc"/>
</dbReference>
<dbReference type="PANTHER" id="PTHR30032">
    <property type="entry name" value="N-ACETYLMURAMOYL-L-ALANINE AMIDASE-RELATED"/>
    <property type="match status" value="1"/>
</dbReference>
<dbReference type="PANTHER" id="PTHR30032:SF8">
    <property type="entry name" value="GERMINATION-SPECIFIC N-ACETYLMURAMOYL-L-ALANINE AMIDASE"/>
    <property type="match status" value="1"/>
</dbReference>
<evidence type="ECO:0008006" key="3">
    <source>
        <dbReference type="Google" id="ProtNLM"/>
    </source>
</evidence>
<evidence type="ECO:0000313" key="1">
    <source>
        <dbReference type="EMBL" id="GGA59493.1"/>
    </source>
</evidence>
<organism evidence="1 2">
    <name type="scientific">Kroppenstedtia guangzhouensis</name>
    <dbReference type="NCBI Taxonomy" id="1274356"/>
    <lineage>
        <taxon>Bacteria</taxon>
        <taxon>Bacillati</taxon>
        <taxon>Bacillota</taxon>
        <taxon>Bacilli</taxon>
        <taxon>Bacillales</taxon>
        <taxon>Thermoactinomycetaceae</taxon>
        <taxon>Kroppenstedtia</taxon>
    </lineage>
</organism>
<name>A0ABQ1H6I1_9BACL</name>
<comment type="caution">
    <text evidence="1">The sequence shown here is derived from an EMBL/GenBank/DDBJ whole genome shotgun (WGS) entry which is preliminary data.</text>
</comment>
<evidence type="ECO:0000313" key="2">
    <source>
        <dbReference type="Proteomes" id="UP000617979"/>
    </source>
</evidence>
<dbReference type="InterPro" id="IPR007253">
    <property type="entry name" value="Cell_wall-bd_2"/>
</dbReference>
<gene>
    <name evidence="1" type="ORF">GCM10007416_35690</name>
</gene>
<accession>A0ABQ1H6I1</accession>
<sequence>MIIGGPGSVSSEIETNELPALGVEVERIWGTTRYDTPPMIAERVINEETTGAFIATGENFEDALSVASLAGQLGIPILLVKPSSVPDATKSFLESHPQIETLFVVGKTGSLDDSVITELGNYGNVDDLRGTTRYDGNVNALYHFRLRPEHITVAHGWTFQGMLTGGPLTAIEGGVTVISNSQSLSDPVRYYLLDNQDNPLNYMYIPNGTDNISTGLENDLDQYIPE</sequence>